<feature type="region of interest" description="Disordered" evidence="1">
    <location>
        <begin position="100"/>
        <end position="128"/>
    </location>
</feature>
<dbReference type="EMBL" id="JALKII010000006">
    <property type="protein sequence ID" value="MCK0538056.1"/>
    <property type="molecule type" value="Genomic_DNA"/>
</dbReference>
<dbReference type="Pfam" id="PF03334">
    <property type="entry name" value="PhaG_MnhG_YufB"/>
    <property type="match status" value="1"/>
</dbReference>
<evidence type="ECO:0000256" key="1">
    <source>
        <dbReference type="SAM" id="MobiDB-lite"/>
    </source>
</evidence>
<evidence type="ECO:0000256" key="2">
    <source>
        <dbReference type="SAM" id="Phobius"/>
    </source>
</evidence>
<feature type="transmembrane region" description="Helical" evidence="2">
    <location>
        <begin position="73"/>
        <end position="94"/>
    </location>
</feature>
<keyword evidence="2" id="KW-0472">Membrane</keyword>
<dbReference type="RefSeq" id="WP_246952292.1">
    <property type="nucleotide sequence ID" value="NZ_JALKII010000006.1"/>
</dbReference>
<evidence type="ECO:0000313" key="4">
    <source>
        <dbReference type="Proteomes" id="UP001165524"/>
    </source>
</evidence>
<comment type="caution">
    <text evidence="3">The sequence shown here is derived from an EMBL/GenBank/DDBJ whole genome shotgun (WGS) entry which is preliminary data.</text>
</comment>
<dbReference type="NCBIfam" id="TIGR01300">
    <property type="entry name" value="CPA3_mnhG_phaG"/>
    <property type="match status" value="1"/>
</dbReference>
<dbReference type="Proteomes" id="UP001165524">
    <property type="component" value="Unassembled WGS sequence"/>
</dbReference>
<gene>
    <name evidence="3" type="primary">mnhG</name>
    <name evidence="3" type="ORF">MU846_10075</name>
</gene>
<reference evidence="3" key="1">
    <citation type="submission" date="2022-04" db="EMBL/GenBank/DDBJ databases">
        <title>Alcanivorax sp. CY1518 draft genome sequence.</title>
        <authorList>
            <person name="Zhao G."/>
            <person name="An M."/>
        </authorList>
    </citation>
    <scope>NUCLEOTIDE SEQUENCE</scope>
    <source>
        <strain evidence="3">CY1518</strain>
    </source>
</reference>
<evidence type="ECO:0000313" key="3">
    <source>
        <dbReference type="EMBL" id="MCK0538056.1"/>
    </source>
</evidence>
<keyword evidence="4" id="KW-1185">Reference proteome</keyword>
<dbReference type="InterPro" id="IPR005133">
    <property type="entry name" value="PhaG_MnhG_YufB"/>
</dbReference>
<sequence>MSPMEQVPLWLAIPVSALLILGSFLCVTGALGLLRLSNFFQRVHGPSLINTLGAGCMLIASMLFFSVMQSRLVIHELLITLAVLLTAPVTTMMLTRAALARDRRSGRPDVPPRAGEKGGDVHTGDRIE</sequence>
<feature type="transmembrane region" description="Helical" evidence="2">
    <location>
        <begin position="48"/>
        <end position="67"/>
    </location>
</feature>
<accession>A0ABT0E886</accession>
<keyword evidence="2" id="KW-1133">Transmembrane helix</keyword>
<feature type="transmembrane region" description="Helical" evidence="2">
    <location>
        <begin position="12"/>
        <end position="36"/>
    </location>
</feature>
<dbReference type="PANTHER" id="PTHR34703">
    <property type="entry name" value="ANTIPORTER SUBUNIT MNHG2-RELATED"/>
    <property type="match status" value="1"/>
</dbReference>
<organism evidence="3 4">
    <name type="scientific">Alcanivorax quisquiliarum</name>
    <dbReference type="NCBI Taxonomy" id="2933565"/>
    <lineage>
        <taxon>Bacteria</taxon>
        <taxon>Pseudomonadati</taxon>
        <taxon>Pseudomonadota</taxon>
        <taxon>Gammaproteobacteria</taxon>
        <taxon>Oceanospirillales</taxon>
        <taxon>Alcanivoracaceae</taxon>
        <taxon>Alcanivorax</taxon>
    </lineage>
</organism>
<proteinExistence type="predicted"/>
<dbReference type="PANTHER" id="PTHR34703:SF1">
    <property type="entry name" value="ANTIPORTER SUBUNIT MNHG2-RELATED"/>
    <property type="match status" value="1"/>
</dbReference>
<protein>
    <submittedName>
        <fullName evidence="3">Monovalent cation/H(+) antiporter subunit G</fullName>
    </submittedName>
</protein>
<feature type="compositionally biased region" description="Basic and acidic residues" evidence="1">
    <location>
        <begin position="114"/>
        <end position="128"/>
    </location>
</feature>
<name>A0ABT0E886_9GAMM</name>
<keyword evidence="2" id="KW-0812">Transmembrane</keyword>